<comment type="caution">
    <text evidence="7">The sequence shown here is derived from an EMBL/GenBank/DDBJ whole genome shotgun (WGS) entry which is preliminary data.</text>
</comment>
<evidence type="ECO:0000256" key="4">
    <source>
        <dbReference type="ARBA" id="ARBA00023004"/>
    </source>
</evidence>
<proteinExistence type="inferred from homology"/>
<dbReference type="GO" id="GO:0046872">
    <property type="term" value="F:metal ion binding"/>
    <property type="evidence" value="ECO:0007669"/>
    <property type="project" value="UniProtKB-KW"/>
</dbReference>
<protein>
    <submittedName>
        <fullName evidence="7">Flavonol synthase/flavanone 3-hydroxylase</fullName>
    </submittedName>
</protein>
<dbReference type="Proteomes" id="UP001182556">
    <property type="component" value="Unassembled WGS sequence"/>
</dbReference>
<dbReference type="InterPro" id="IPR026992">
    <property type="entry name" value="DIOX_N"/>
</dbReference>
<gene>
    <name evidence="7" type="ORF">DB88DRAFT_451657</name>
</gene>
<name>A0AAD9FTX6_PAPLA</name>
<evidence type="ECO:0000256" key="5">
    <source>
        <dbReference type="RuleBase" id="RU003682"/>
    </source>
</evidence>
<evidence type="ECO:0000256" key="2">
    <source>
        <dbReference type="ARBA" id="ARBA00022723"/>
    </source>
</evidence>
<evidence type="ECO:0000259" key="6">
    <source>
        <dbReference type="PROSITE" id="PS51471"/>
    </source>
</evidence>
<dbReference type="PANTHER" id="PTHR10209:SF804">
    <property type="entry name" value="FE2OG DIOXYGENASE DOMAIN-CONTAINING PROTEIN"/>
    <property type="match status" value="1"/>
</dbReference>
<dbReference type="Gene3D" id="2.60.120.330">
    <property type="entry name" value="B-lactam Antibiotic, Isopenicillin N Synthase, Chain"/>
    <property type="match status" value="1"/>
</dbReference>
<keyword evidence="3 5" id="KW-0560">Oxidoreductase</keyword>
<keyword evidence="8" id="KW-1185">Reference proteome</keyword>
<keyword evidence="2 5" id="KW-0479">Metal-binding</keyword>
<dbReference type="AlphaFoldDB" id="A0AAD9FTX6"/>
<evidence type="ECO:0000256" key="3">
    <source>
        <dbReference type="ARBA" id="ARBA00023002"/>
    </source>
</evidence>
<dbReference type="EMBL" id="JAODAN010000003">
    <property type="protein sequence ID" value="KAK1925977.1"/>
    <property type="molecule type" value="Genomic_DNA"/>
</dbReference>
<dbReference type="GO" id="GO:0016491">
    <property type="term" value="F:oxidoreductase activity"/>
    <property type="evidence" value="ECO:0007669"/>
    <property type="project" value="UniProtKB-KW"/>
</dbReference>
<dbReference type="SUPFAM" id="SSF51197">
    <property type="entry name" value="Clavaminate synthase-like"/>
    <property type="match status" value="1"/>
</dbReference>
<dbReference type="InterPro" id="IPR027443">
    <property type="entry name" value="IPNS-like_sf"/>
</dbReference>
<dbReference type="PROSITE" id="PS51471">
    <property type="entry name" value="FE2OG_OXY"/>
    <property type="match status" value="1"/>
</dbReference>
<comment type="similarity">
    <text evidence="1 5">Belongs to the iron/ascorbate-dependent oxidoreductase family.</text>
</comment>
<evidence type="ECO:0000313" key="8">
    <source>
        <dbReference type="Proteomes" id="UP001182556"/>
    </source>
</evidence>
<dbReference type="Pfam" id="PF14226">
    <property type="entry name" value="DIOX_N"/>
    <property type="match status" value="1"/>
</dbReference>
<evidence type="ECO:0000313" key="7">
    <source>
        <dbReference type="EMBL" id="KAK1925977.1"/>
    </source>
</evidence>
<feature type="domain" description="Fe2OG dioxygenase" evidence="6">
    <location>
        <begin position="182"/>
        <end position="296"/>
    </location>
</feature>
<dbReference type="PANTHER" id="PTHR10209">
    <property type="entry name" value="OXIDOREDUCTASE, 2OG-FE II OXYGENASE FAMILY PROTEIN"/>
    <property type="match status" value="1"/>
</dbReference>
<reference evidence="7" key="1">
    <citation type="submission" date="2023-02" db="EMBL/GenBank/DDBJ databases">
        <title>Identification and recombinant expression of a fungal hydrolase from Papiliotrema laurentii that hydrolyzes apple cutin and clears colloidal polyester polyurethane.</title>
        <authorList>
            <consortium name="DOE Joint Genome Institute"/>
            <person name="Roman V.A."/>
            <person name="Bojanowski C."/>
            <person name="Crable B.R."/>
            <person name="Wagner D.N."/>
            <person name="Hung C.S."/>
            <person name="Nadeau L.J."/>
            <person name="Schratz L."/>
            <person name="Haridas S."/>
            <person name="Pangilinan J."/>
            <person name="Lipzen A."/>
            <person name="Na H."/>
            <person name="Yan M."/>
            <person name="Ng V."/>
            <person name="Grigoriev I.V."/>
            <person name="Spatafora J.W."/>
            <person name="Barlow D."/>
            <person name="Biffinger J."/>
            <person name="Kelley-Loughnane N."/>
            <person name="Varaljay V.A."/>
            <person name="Crookes-Goodson W.J."/>
        </authorList>
    </citation>
    <scope>NUCLEOTIDE SEQUENCE</scope>
    <source>
        <strain evidence="7">5307AH</strain>
    </source>
</reference>
<dbReference type="InterPro" id="IPR044861">
    <property type="entry name" value="IPNS-like_FE2OG_OXY"/>
</dbReference>
<dbReference type="PRINTS" id="PR00682">
    <property type="entry name" value="IPNSYNTHASE"/>
</dbReference>
<dbReference type="Pfam" id="PF03171">
    <property type="entry name" value="2OG-FeII_Oxy"/>
    <property type="match status" value="1"/>
</dbReference>
<sequence>MPARDSVIPFIDFDGFGDGKSEHAREIGKRFYIACRDVGFAYLVNHGVPQDDIDGMFAWSKQFFELPKDVKMTAPHPPGGEHHRGYSAVGVEQVSQMVFDEAKLSEMRGKGADFKESYDMGNEHSKDQPNIWFDDHYLPGFRTHAMTFFQRCRKMQMMALRALAIGMPGVSDDFFEAYHKEADNQLRLLHYPSAPRQVFDSGDKGRIAAHTDFSTCTFLFQDECGGLEVEDPHKPGTYVSATPVRGAVIFNIGDFLMRWSNDDLKSTLHRVVAPPRKTPEETMTPERFSIPYFVSADPGLTIDAIPGTWSETRPKKYKPIMSHEYVNMRMNATYVEGVAKLKGKVVY</sequence>
<accession>A0AAD9FTX6</accession>
<keyword evidence="4 5" id="KW-0408">Iron</keyword>
<evidence type="ECO:0000256" key="1">
    <source>
        <dbReference type="ARBA" id="ARBA00008056"/>
    </source>
</evidence>
<organism evidence="7 8">
    <name type="scientific">Papiliotrema laurentii</name>
    <name type="common">Cryptococcus laurentii</name>
    <dbReference type="NCBI Taxonomy" id="5418"/>
    <lineage>
        <taxon>Eukaryota</taxon>
        <taxon>Fungi</taxon>
        <taxon>Dikarya</taxon>
        <taxon>Basidiomycota</taxon>
        <taxon>Agaricomycotina</taxon>
        <taxon>Tremellomycetes</taxon>
        <taxon>Tremellales</taxon>
        <taxon>Rhynchogastremaceae</taxon>
        <taxon>Papiliotrema</taxon>
    </lineage>
</organism>
<dbReference type="InterPro" id="IPR005123">
    <property type="entry name" value="Oxoglu/Fe-dep_dioxygenase_dom"/>
</dbReference>